<sequence length="104" mass="11236">NVPPNHGSKLRGSSPTIASQRDSNLIQAIPYLEAMSLPTAWRPRWPSGQVSAGGFQVRNPIPLKIRCVLDLLHVKSYVGCQTSSRWCGAEVWRGGANSGVILGI</sequence>
<dbReference type="Proteomes" id="UP000499080">
    <property type="component" value="Unassembled WGS sequence"/>
</dbReference>
<evidence type="ECO:0000313" key="3">
    <source>
        <dbReference type="Proteomes" id="UP000499080"/>
    </source>
</evidence>
<dbReference type="EMBL" id="BGPR01067662">
    <property type="protein sequence ID" value="GBO41822.1"/>
    <property type="molecule type" value="Genomic_DNA"/>
</dbReference>
<proteinExistence type="predicted"/>
<evidence type="ECO:0000313" key="1">
    <source>
        <dbReference type="EMBL" id="GBO41812.1"/>
    </source>
</evidence>
<accession>A0A4Y2X180</accession>
<feature type="non-terminal residue" evidence="1">
    <location>
        <position position="1"/>
    </location>
</feature>
<comment type="caution">
    <text evidence="1">The sequence shown here is derived from an EMBL/GenBank/DDBJ whole genome shotgun (WGS) entry which is preliminary data.</text>
</comment>
<reference evidence="1 3" key="1">
    <citation type="journal article" date="2019" name="Sci. Rep.">
        <title>Orb-weaving spider Araneus ventricosus genome elucidates the spidroin gene catalogue.</title>
        <authorList>
            <person name="Kono N."/>
            <person name="Nakamura H."/>
            <person name="Ohtoshi R."/>
            <person name="Moran D.A.P."/>
            <person name="Shinohara A."/>
            <person name="Yoshida Y."/>
            <person name="Fujiwara M."/>
            <person name="Mori M."/>
            <person name="Tomita M."/>
            <person name="Arakawa K."/>
        </authorList>
    </citation>
    <scope>NUCLEOTIDE SEQUENCE [LARGE SCALE GENOMIC DNA]</scope>
</reference>
<name>A0A4Y2X180_ARAVE</name>
<protein>
    <submittedName>
        <fullName evidence="1">Uncharacterized protein</fullName>
    </submittedName>
</protein>
<keyword evidence="3" id="KW-1185">Reference proteome</keyword>
<dbReference type="EMBL" id="BGPR01067654">
    <property type="protein sequence ID" value="GBO41812.1"/>
    <property type="molecule type" value="Genomic_DNA"/>
</dbReference>
<dbReference type="AlphaFoldDB" id="A0A4Y2X180"/>
<organism evidence="1 3">
    <name type="scientific">Araneus ventricosus</name>
    <name type="common">Orbweaver spider</name>
    <name type="synonym">Epeira ventricosa</name>
    <dbReference type="NCBI Taxonomy" id="182803"/>
    <lineage>
        <taxon>Eukaryota</taxon>
        <taxon>Metazoa</taxon>
        <taxon>Ecdysozoa</taxon>
        <taxon>Arthropoda</taxon>
        <taxon>Chelicerata</taxon>
        <taxon>Arachnida</taxon>
        <taxon>Araneae</taxon>
        <taxon>Araneomorphae</taxon>
        <taxon>Entelegynae</taxon>
        <taxon>Araneoidea</taxon>
        <taxon>Araneidae</taxon>
        <taxon>Araneus</taxon>
    </lineage>
</organism>
<gene>
    <name evidence="2" type="ORF">AVEN_41427_1</name>
    <name evidence="1" type="ORF">AVEN_4964_1</name>
</gene>
<evidence type="ECO:0000313" key="2">
    <source>
        <dbReference type="EMBL" id="GBO41822.1"/>
    </source>
</evidence>